<evidence type="ECO:0000313" key="2">
    <source>
        <dbReference type="EMBL" id="MBB0232977.1"/>
    </source>
</evidence>
<dbReference type="Proteomes" id="UP000530234">
    <property type="component" value="Unassembled WGS sequence"/>
</dbReference>
<organism evidence="2 3">
    <name type="scientific">Streptomyces calidiresistens</name>
    <dbReference type="NCBI Taxonomy" id="1485586"/>
    <lineage>
        <taxon>Bacteria</taxon>
        <taxon>Bacillati</taxon>
        <taxon>Actinomycetota</taxon>
        <taxon>Actinomycetes</taxon>
        <taxon>Kitasatosporales</taxon>
        <taxon>Streptomycetaceae</taxon>
        <taxon>Streptomyces</taxon>
    </lineage>
</organism>
<dbReference type="EMBL" id="VKHS01001352">
    <property type="protein sequence ID" value="MBB0232977.1"/>
    <property type="molecule type" value="Genomic_DNA"/>
</dbReference>
<dbReference type="AlphaFoldDB" id="A0A7W3T8N8"/>
<keyword evidence="3" id="KW-1185">Reference proteome</keyword>
<proteinExistence type="predicted"/>
<accession>A0A7W3T8N8</accession>
<evidence type="ECO:0000313" key="3">
    <source>
        <dbReference type="Proteomes" id="UP000530234"/>
    </source>
</evidence>
<name>A0A7W3T8N8_9ACTN</name>
<gene>
    <name evidence="2" type="ORF">FOE67_26665</name>
</gene>
<reference evidence="3" key="1">
    <citation type="submission" date="2019-10" db="EMBL/GenBank/DDBJ databases">
        <title>Streptomyces sp. nov., a novel actinobacterium isolated from alkaline environment.</title>
        <authorList>
            <person name="Golinska P."/>
        </authorList>
    </citation>
    <scope>NUCLEOTIDE SEQUENCE [LARGE SCALE GENOMIC DNA]</scope>
    <source>
        <strain evidence="3">DSM 42108</strain>
    </source>
</reference>
<sequence>MHGETGNPGEPVVATGGLRLTVDETLRPADGVTPQGVIDLSLDLSVGVLAVERQAVPDGEAGETAPGGTGPGETVPEDGAPGDDAREDGAPEDGVGEAAAARTPVTVGTTERVEANR</sequence>
<evidence type="ECO:0000256" key="1">
    <source>
        <dbReference type="SAM" id="MobiDB-lite"/>
    </source>
</evidence>
<protein>
    <submittedName>
        <fullName evidence="2">Uncharacterized protein</fullName>
    </submittedName>
</protein>
<feature type="region of interest" description="Disordered" evidence="1">
    <location>
        <begin position="55"/>
        <end position="117"/>
    </location>
</feature>
<comment type="caution">
    <text evidence="2">The sequence shown here is derived from an EMBL/GenBank/DDBJ whole genome shotgun (WGS) entry which is preliminary data.</text>
</comment>